<keyword evidence="7" id="KW-1185">Reference proteome</keyword>
<dbReference type="KEGG" id="spar:SPRG_17499"/>
<feature type="domain" description="Ubiquitin-like protease family profile" evidence="5">
    <location>
        <begin position="202"/>
        <end position="306"/>
    </location>
</feature>
<sequence>MQHASTTLAAKFNRLRGLENDDDDDAPQAIVSAPTTHVIAPPAAGEPANNGPLAEPVVAHSPAEEPAAPKRAGKSPTKTPVASKRSSESFTDKPAAAKPARKDSMEKLYDSDGSDPDVAPSANITPAPAPDAPLSDVARLEARMDLTPALVDRFLNDLQSRTENGICDVTKQVCRMLPASVLSSLMGSGTPPPLPAAYGGLLSAEIIVLPLFLENHWSVTMVFGLHDATNSPATIVFLDPMDSWHDEIAVRSRVRAFLVKVHKVHRPLAKVKLALKEDYLKVQWQDNLNDSGIWVLLNVHLALCACSEARKIYPTSPYATCFYNVTLGHWLREGVQNAFGMTVQEKRRAMLETLRSD</sequence>
<dbReference type="RefSeq" id="XP_012212207.1">
    <property type="nucleotide sequence ID" value="XM_012356817.1"/>
</dbReference>
<dbReference type="AlphaFoldDB" id="A0A067BQX5"/>
<dbReference type="Gene3D" id="3.40.395.10">
    <property type="entry name" value="Adenoviral Proteinase, Chain A"/>
    <property type="match status" value="1"/>
</dbReference>
<dbReference type="InterPro" id="IPR038765">
    <property type="entry name" value="Papain-like_cys_pep_sf"/>
</dbReference>
<keyword evidence="2" id="KW-0645">Protease</keyword>
<dbReference type="OMA" id="PERNAMA"/>
<dbReference type="EMBL" id="KK583786">
    <property type="protein sequence ID" value="KDO17087.1"/>
    <property type="molecule type" value="Genomic_DNA"/>
</dbReference>
<evidence type="ECO:0000259" key="5">
    <source>
        <dbReference type="Pfam" id="PF02902"/>
    </source>
</evidence>
<protein>
    <recommendedName>
        <fullName evidence="5">Ubiquitin-like protease family profile domain-containing protein</fullName>
    </recommendedName>
</protein>
<dbReference type="Proteomes" id="UP000030745">
    <property type="component" value="Unassembled WGS sequence"/>
</dbReference>
<dbReference type="GO" id="GO:0006508">
    <property type="term" value="P:proteolysis"/>
    <property type="evidence" value="ECO:0007669"/>
    <property type="project" value="UniProtKB-KW"/>
</dbReference>
<dbReference type="OrthoDB" id="10480260at2759"/>
<keyword evidence="3" id="KW-0378">Hydrolase</keyword>
<evidence type="ECO:0000256" key="3">
    <source>
        <dbReference type="ARBA" id="ARBA00022801"/>
    </source>
</evidence>
<evidence type="ECO:0000313" key="7">
    <source>
        <dbReference type="Proteomes" id="UP000030745"/>
    </source>
</evidence>
<comment type="similarity">
    <text evidence="1">Belongs to the peptidase C48 family.</text>
</comment>
<feature type="compositionally biased region" description="Basic and acidic residues" evidence="4">
    <location>
        <begin position="100"/>
        <end position="110"/>
    </location>
</feature>
<evidence type="ECO:0000313" key="6">
    <source>
        <dbReference type="EMBL" id="KDO17087.1"/>
    </source>
</evidence>
<gene>
    <name evidence="6" type="ORF">SPRG_17499</name>
</gene>
<accession>A0A067BQX5</accession>
<feature type="compositionally biased region" description="Low complexity" evidence="4">
    <location>
        <begin position="40"/>
        <end position="52"/>
    </location>
</feature>
<dbReference type="InterPro" id="IPR003653">
    <property type="entry name" value="Peptidase_C48_C"/>
</dbReference>
<feature type="region of interest" description="Disordered" evidence="4">
    <location>
        <begin position="16"/>
        <end position="133"/>
    </location>
</feature>
<evidence type="ECO:0000256" key="1">
    <source>
        <dbReference type="ARBA" id="ARBA00005234"/>
    </source>
</evidence>
<proteinExistence type="inferred from homology"/>
<evidence type="ECO:0000256" key="2">
    <source>
        <dbReference type="ARBA" id="ARBA00022670"/>
    </source>
</evidence>
<dbReference type="Pfam" id="PF02902">
    <property type="entry name" value="Peptidase_C48"/>
    <property type="match status" value="1"/>
</dbReference>
<evidence type="ECO:0000256" key="4">
    <source>
        <dbReference type="SAM" id="MobiDB-lite"/>
    </source>
</evidence>
<dbReference type="GO" id="GO:0008234">
    <property type="term" value="F:cysteine-type peptidase activity"/>
    <property type="evidence" value="ECO:0007669"/>
    <property type="project" value="InterPro"/>
</dbReference>
<reference evidence="6 7" key="1">
    <citation type="journal article" date="2013" name="PLoS Genet.">
        <title>Distinctive expansion of potential virulence genes in the genome of the oomycete fish pathogen Saprolegnia parasitica.</title>
        <authorList>
            <person name="Jiang R.H."/>
            <person name="de Bruijn I."/>
            <person name="Haas B.J."/>
            <person name="Belmonte R."/>
            <person name="Lobach L."/>
            <person name="Christie J."/>
            <person name="van den Ackerveken G."/>
            <person name="Bottin A."/>
            <person name="Bulone V."/>
            <person name="Diaz-Moreno S.M."/>
            <person name="Dumas B."/>
            <person name="Fan L."/>
            <person name="Gaulin E."/>
            <person name="Govers F."/>
            <person name="Grenville-Briggs L.J."/>
            <person name="Horner N.R."/>
            <person name="Levin J.Z."/>
            <person name="Mammella M."/>
            <person name="Meijer H.J."/>
            <person name="Morris P."/>
            <person name="Nusbaum C."/>
            <person name="Oome S."/>
            <person name="Phillips A.J."/>
            <person name="van Rooyen D."/>
            <person name="Rzeszutek E."/>
            <person name="Saraiva M."/>
            <person name="Secombes C.J."/>
            <person name="Seidl M.F."/>
            <person name="Snel B."/>
            <person name="Stassen J.H."/>
            <person name="Sykes S."/>
            <person name="Tripathy S."/>
            <person name="van den Berg H."/>
            <person name="Vega-Arreguin J.C."/>
            <person name="Wawra S."/>
            <person name="Young S.K."/>
            <person name="Zeng Q."/>
            <person name="Dieguez-Uribeondo J."/>
            <person name="Russ C."/>
            <person name="Tyler B.M."/>
            <person name="van West P."/>
        </authorList>
    </citation>
    <scope>NUCLEOTIDE SEQUENCE [LARGE SCALE GENOMIC DNA]</scope>
    <source>
        <strain evidence="6 7">CBS 223.65</strain>
    </source>
</reference>
<name>A0A067BQX5_SAPPC</name>
<dbReference type="VEuPathDB" id="FungiDB:SPRG_17499"/>
<dbReference type="SUPFAM" id="SSF54001">
    <property type="entry name" value="Cysteine proteinases"/>
    <property type="match status" value="1"/>
</dbReference>
<organism evidence="6 7">
    <name type="scientific">Saprolegnia parasitica (strain CBS 223.65)</name>
    <dbReference type="NCBI Taxonomy" id="695850"/>
    <lineage>
        <taxon>Eukaryota</taxon>
        <taxon>Sar</taxon>
        <taxon>Stramenopiles</taxon>
        <taxon>Oomycota</taxon>
        <taxon>Saprolegniomycetes</taxon>
        <taxon>Saprolegniales</taxon>
        <taxon>Saprolegniaceae</taxon>
        <taxon>Saprolegnia</taxon>
    </lineage>
</organism>
<dbReference type="GeneID" id="24139039"/>